<evidence type="ECO:0000313" key="2">
    <source>
        <dbReference type="Proteomes" id="UP000499080"/>
    </source>
</evidence>
<proteinExistence type="predicted"/>
<accession>A0A4Y2CH22</accession>
<reference evidence="1 2" key="1">
    <citation type="journal article" date="2019" name="Sci. Rep.">
        <title>Orb-weaving spider Araneus ventricosus genome elucidates the spidroin gene catalogue.</title>
        <authorList>
            <person name="Kono N."/>
            <person name="Nakamura H."/>
            <person name="Ohtoshi R."/>
            <person name="Moran D.A.P."/>
            <person name="Shinohara A."/>
            <person name="Yoshida Y."/>
            <person name="Fujiwara M."/>
            <person name="Mori M."/>
            <person name="Tomita M."/>
            <person name="Arakawa K."/>
        </authorList>
    </citation>
    <scope>NUCLEOTIDE SEQUENCE [LARGE SCALE GENOMIC DNA]</scope>
</reference>
<dbReference type="Proteomes" id="UP000499080">
    <property type="component" value="Unassembled WGS sequence"/>
</dbReference>
<keyword evidence="2" id="KW-1185">Reference proteome</keyword>
<evidence type="ECO:0000313" key="1">
    <source>
        <dbReference type="EMBL" id="GBM03176.1"/>
    </source>
</evidence>
<protein>
    <submittedName>
        <fullName evidence="1">Uncharacterized protein</fullName>
    </submittedName>
</protein>
<dbReference type="AlphaFoldDB" id="A0A4Y2CH22"/>
<comment type="caution">
    <text evidence="1">The sequence shown here is derived from an EMBL/GenBank/DDBJ whole genome shotgun (WGS) entry which is preliminary data.</text>
</comment>
<organism evidence="1 2">
    <name type="scientific">Araneus ventricosus</name>
    <name type="common">Orbweaver spider</name>
    <name type="synonym">Epeira ventricosa</name>
    <dbReference type="NCBI Taxonomy" id="182803"/>
    <lineage>
        <taxon>Eukaryota</taxon>
        <taxon>Metazoa</taxon>
        <taxon>Ecdysozoa</taxon>
        <taxon>Arthropoda</taxon>
        <taxon>Chelicerata</taxon>
        <taxon>Arachnida</taxon>
        <taxon>Araneae</taxon>
        <taxon>Araneomorphae</taxon>
        <taxon>Entelegynae</taxon>
        <taxon>Araneoidea</taxon>
        <taxon>Araneidae</taxon>
        <taxon>Araneus</taxon>
    </lineage>
</organism>
<sequence>MWPRTQLATTTGIVGFSSSKQNNSVEIARNHVMVNICRNVTLEAPIGNNLYGIMWVVPSSRAGRRKCTEINLPQYKPVVDAEYCCAPC</sequence>
<gene>
    <name evidence="1" type="ORF">AVEN_70595_1</name>
</gene>
<name>A0A4Y2CH22_ARAVE</name>
<dbReference type="EMBL" id="BGPR01000188">
    <property type="protein sequence ID" value="GBM03176.1"/>
    <property type="molecule type" value="Genomic_DNA"/>
</dbReference>